<dbReference type="AlphaFoldDB" id="A0A2T3N416"/>
<proteinExistence type="predicted"/>
<name>A0A2T3N416_9GAMM</name>
<keyword evidence="3" id="KW-1185">Reference proteome</keyword>
<accession>A0A2T3N416</accession>
<dbReference type="Proteomes" id="UP000240904">
    <property type="component" value="Unassembled WGS sequence"/>
</dbReference>
<organism evidence="2 3">
    <name type="scientific">Photobacterium lipolyticum</name>
    <dbReference type="NCBI Taxonomy" id="266810"/>
    <lineage>
        <taxon>Bacteria</taxon>
        <taxon>Pseudomonadati</taxon>
        <taxon>Pseudomonadota</taxon>
        <taxon>Gammaproteobacteria</taxon>
        <taxon>Vibrionales</taxon>
        <taxon>Vibrionaceae</taxon>
        <taxon>Photobacterium</taxon>
    </lineage>
</organism>
<keyword evidence="1" id="KW-0175">Coiled coil</keyword>
<feature type="coiled-coil region" evidence="1">
    <location>
        <begin position="32"/>
        <end position="59"/>
    </location>
</feature>
<evidence type="ECO:0000256" key="1">
    <source>
        <dbReference type="SAM" id="Coils"/>
    </source>
</evidence>
<evidence type="ECO:0000313" key="3">
    <source>
        <dbReference type="Proteomes" id="UP000240904"/>
    </source>
</evidence>
<dbReference type="RefSeq" id="WP_107281359.1">
    <property type="nucleotide sequence ID" value="NZ_PYMC01000001.1"/>
</dbReference>
<protein>
    <submittedName>
        <fullName evidence="2">Nitrite reductase</fullName>
    </submittedName>
</protein>
<dbReference type="EMBL" id="PYMC01000001">
    <property type="protein sequence ID" value="PSW07206.1"/>
    <property type="molecule type" value="Genomic_DNA"/>
</dbReference>
<evidence type="ECO:0000313" key="2">
    <source>
        <dbReference type="EMBL" id="PSW07206.1"/>
    </source>
</evidence>
<comment type="caution">
    <text evidence="2">The sequence shown here is derived from an EMBL/GenBank/DDBJ whole genome shotgun (WGS) entry which is preliminary data.</text>
</comment>
<gene>
    <name evidence="2" type="ORF">C9I89_00310</name>
</gene>
<sequence>MIVGIVFAFIGLDRYLKHITKMKELELACLKKQKDRGENNDLEKELLALKERVNVLEKIVTDRKYQLDEEIRSLKK</sequence>
<reference evidence="2 3" key="1">
    <citation type="submission" date="2018-03" db="EMBL/GenBank/DDBJ databases">
        <title>Whole genome sequencing of Histamine producing bacteria.</title>
        <authorList>
            <person name="Butler K."/>
        </authorList>
    </citation>
    <scope>NUCLEOTIDE SEQUENCE [LARGE SCALE GENOMIC DNA]</scope>
    <source>
        <strain evidence="2 3">DSM 16190</strain>
    </source>
</reference>